<dbReference type="Pfam" id="PF01863">
    <property type="entry name" value="YgjP-like"/>
    <property type="match status" value="1"/>
</dbReference>
<reference evidence="3" key="1">
    <citation type="journal article" date="2019" name="Int. J. Syst. Evol. Microbiol.">
        <title>The Global Catalogue of Microorganisms (GCM) 10K type strain sequencing project: providing services to taxonomists for standard genome sequencing and annotation.</title>
        <authorList>
            <consortium name="The Broad Institute Genomics Platform"/>
            <consortium name="The Broad Institute Genome Sequencing Center for Infectious Disease"/>
            <person name="Wu L."/>
            <person name="Ma J."/>
        </authorList>
    </citation>
    <scope>NUCLEOTIDE SEQUENCE [LARGE SCALE GENOMIC DNA]</scope>
    <source>
        <strain evidence="3">JCM 3369</strain>
    </source>
</reference>
<organism evidence="2 3">
    <name type="scientific">Georgenia faecalis</name>
    <dbReference type="NCBI Taxonomy" id="2483799"/>
    <lineage>
        <taxon>Bacteria</taxon>
        <taxon>Bacillati</taxon>
        <taxon>Actinomycetota</taxon>
        <taxon>Actinomycetes</taxon>
        <taxon>Micrococcales</taxon>
        <taxon>Bogoriellaceae</taxon>
        <taxon>Georgenia</taxon>
    </lineage>
</organism>
<sequence>MEVRRSRRRTKTVSAFYEGGRAVVAIPDRFTPAQEREWVDRMVARLQRAERRRRPSDDALAQLAEQLSAQYLGGRARPESVSWVTNQGRRWGSCTPATGTIRLSHHLQGMPAWVLEYVLLHELAHLLVGGHGPRFWALLAGYPHTERARGFLEGVVHAEQRAAVADEDARSA</sequence>
<proteinExistence type="predicted"/>
<evidence type="ECO:0000313" key="2">
    <source>
        <dbReference type="EMBL" id="MFC4554239.1"/>
    </source>
</evidence>
<dbReference type="RefSeq" id="WP_122825638.1">
    <property type="nucleotide sequence ID" value="NZ_CP033325.1"/>
</dbReference>
<gene>
    <name evidence="2" type="ORF">ACFO3F_03175</name>
</gene>
<dbReference type="InterPro" id="IPR053136">
    <property type="entry name" value="UTP_pyrophosphatase-like"/>
</dbReference>
<dbReference type="EMBL" id="JBHSGF010000002">
    <property type="protein sequence ID" value="MFC4554239.1"/>
    <property type="molecule type" value="Genomic_DNA"/>
</dbReference>
<name>A0ABV9D889_9MICO</name>
<evidence type="ECO:0000313" key="3">
    <source>
        <dbReference type="Proteomes" id="UP001595955"/>
    </source>
</evidence>
<dbReference type="CDD" id="cd07344">
    <property type="entry name" value="M48_yhfN_like"/>
    <property type="match status" value="1"/>
</dbReference>
<evidence type="ECO:0000259" key="1">
    <source>
        <dbReference type="Pfam" id="PF01863"/>
    </source>
</evidence>
<keyword evidence="3" id="KW-1185">Reference proteome</keyword>
<dbReference type="GO" id="GO:0016787">
    <property type="term" value="F:hydrolase activity"/>
    <property type="evidence" value="ECO:0007669"/>
    <property type="project" value="UniProtKB-KW"/>
</dbReference>
<dbReference type="PANTHER" id="PTHR30399">
    <property type="entry name" value="UNCHARACTERIZED PROTEIN YGJP"/>
    <property type="match status" value="1"/>
</dbReference>
<comment type="caution">
    <text evidence="2">The sequence shown here is derived from an EMBL/GenBank/DDBJ whole genome shotgun (WGS) entry which is preliminary data.</text>
</comment>
<feature type="domain" description="YgjP-like metallopeptidase" evidence="1">
    <location>
        <begin position="76"/>
        <end position="148"/>
    </location>
</feature>
<accession>A0ABV9D889</accession>
<dbReference type="EC" id="3.4.24.-" evidence="2"/>
<dbReference type="Proteomes" id="UP001595955">
    <property type="component" value="Unassembled WGS sequence"/>
</dbReference>
<dbReference type="InterPro" id="IPR002725">
    <property type="entry name" value="YgjP-like_metallopeptidase"/>
</dbReference>
<keyword evidence="2" id="KW-0378">Hydrolase</keyword>
<dbReference type="PANTHER" id="PTHR30399:SF1">
    <property type="entry name" value="UTP PYROPHOSPHATASE"/>
    <property type="match status" value="1"/>
</dbReference>
<protein>
    <submittedName>
        <fullName evidence="2">M48 family metallopeptidase</fullName>
        <ecNumber evidence="2">3.4.24.-</ecNumber>
    </submittedName>
</protein>
<dbReference type="Gene3D" id="3.30.2010.10">
    <property type="entry name" value="Metalloproteases ('zincins'), catalytic domain"/>
    <property type="match status" value="1"/>
</dbReference>